<feature type="transmembrane region" description="Helical" evidence="1">
    <location>
        <begin position="226"/>
        <end position="244"/>
    </location>
</feature>
<feature type="transmembrane region" description="Helical" evidence="1">
    <location>
        <begin position="50"/>
        <end position="68"/>
    </location>
</feature>
<feature type="transmembrane region" description="Helical" evidence="1">
    <location>
        <begin position="156"/>
        <end position="176"/>
    </location>
</feature>
<dbReference type="Gene3D" id="1.20.120.1630">
    <property type="match status" value="1"/>
</dbReference>
<evidence type="ECO:0000313" key="3">
    <source>
        <dbReference type="Proteomes" id="UP000078348"/>
    </source>
</evidence>
<feature type="transmembrane region" description="Helical" evidence="1">
    <location>
        <begin position="74"/>
        <end position="97"/>
    </location>
</feature>
<dbReference type="GO" id="GO:0016020">
    <property type="term" value="C:membrane"/>
    <property type="evidence" value="ECO:0007669"/>
    <property type="project" value="TreeGrafter"/>
</dbReference>
<dbReference type="Proteomes" id="UP000078348">
    <property type="component" value="Unassembled WGS sequence"/>
</dbReference>
<dbReference type="PANTHER" id="PTHR32251">
    <property type="entry name" value="3-OXO-5-ALPHA-STEROID 4-DEHYDROGENASE"/>
    <property type="match status" value="1"/>
</dbReference>
<gene>
    <name evidence="2" type="ORF">AV274_1686</name>
</gene>
<name>A0A196SJX7_BLAHN</name>
<dbReference type="PANTHER" id="PTHR32251:SF15">
    <property type="entry name" value="3-OXO-5-ALPHA-STEROID 4-DEHYDROGENASE (DUF1295)"/>
    <property type="match status" value="1"/>
</dbReference>
<keyword evidence="1" id="KW-0812">Transmembrane</keyword>
<organism evidence="2 3">
    <name type="scientific">Blastocystis sp. subtype 1 (strain ATCC 50177 / NandII)</name>
    <dbReference type="NCBI Taxonomy" id="478820"/>
    <lineage>
        <taxon>Eukaryota</taxon>
        <taxon>Sar</taxon>
        <taxon>Stramenopiles</taxon>
        <taxon>Bigyra</taxon>
        <taxon>Opalozoa</taxon>
        <taxon>Opalinata</taxon>
        <taxon>Blastocystidae</taxon>
        <taxon>Blastocystis</taxon>
    </lineage>
</organism>
<sequence length="290" mass="32895">MEKASEYTAMLNSYSSVVNLETIVIQVLILFVSSYGIIKPNFVIAQGYGLSIVVFGATLIVLLLRYAFTKGMSHAVTVLIAESLLLLAYGFRLASFIGNRNKKDFYIKNRQGAFNKPVSLLVTIPLWTVVSFLYLCYGLPALIGYRALVNGYRFNVVLHLVGTLVMLFGLVIESVADSQKSQSKQEKPNRFCDCGLYRYCRMPNYFGELVYWTGCVLSCIGDEMSALQIGFCLFGIVCAYYIMLHSATALDKRQFDNYHSDSEYMKYRCEVPVLFPFSHWYSMIKVDKMD</sequence>
<protein>
    <submittedName>
        <fullName evidence="2">Membrane protein</fullName>
    </submittedName>
</protein>
<evidence type="ECO:0000313" key="2">
    <source>
        <dbReference type="EMBL" id="OAO16601.1"/>
    </source>
</evidence>
<evidence type="ECO:0000256" key="1">
    <source>
        <dbReference type="SAM" id="Phobius"/>
    </source>
</evidence>
<dbReference type="AlphaFoldDB" id="A0A196SJX7"/>
<keyword evidence="1" id="KW-1133">Transmembrane helix</keyword>
<reference evidence="2 3" key="1">
    <citation type="submission" date="2016-05" db="EMBL/GenBank/DDBJ databases">
        <title>Nuclear genome of Blastocystis sp. subtype 1 NandII.</title>
        <authorList>
            <person name="Gentekaki E."/>
            <person name="Curtis B."/>
            <person name="Stairs C."/>
            <person name="Eme L."/>
            <person name="Herman E."/>
            <person name="Klimes V."/>
            <person name="Arias M.C."/>
            <person name="Elias M."/>
            <person name="Hilliou F."/>
            <person name="Klute M."/>
            <person name="Malik S.-B."/>
            <person name="Pightling A."/>
            <person name="Rachubinski R."/>
            <person name="Salas D."/>
            <person name="Schlacht A."/>
            <person name="Suga H."/>
            <person name="Archibald J."/>
            <person name="Ball S.G."/>
            <person name="Clark G."/>
            <person name="Dacks J."/>
            <person name="Van Der Giezen M."/>
            <person name="Tsaousis A."/>
            <person name="Roger A."/>
        </authorList>
    </citation>
    <scope>NUCLEOTIDE SEQUENCE [LARGE SCALE GENOMIC DNA]</scope>
    <source>
        <strain evidence="3">ATCC 50177 / NandII</strain>
    </source>
</reference>
<proteinExistence type="predicted"/>
<feature type="transmembrane region" description="Helical" evidence="1">
    <location>
        <begin position="20"/>
        <end position="38"/>
    </location>
</feature>
<keyword evidence="3" id="KW-1185">Reference proteome</keyword>
<dbReference type="EMBL" id="LXWW01000073">
    <property type="protein sequence ID" value="OAO16601.1"/>
    <property type="molecule type" value="Genomic_DNA"/>
</dbReference>
<accession>A0A196SJX7</accession>
<keyword evidence="1" id="KW-0472">Membrane</keyword>
<comment type="caution">
    <text evidence="2">The sequence shown here is derived from an EMBL/GenBank/DDBJ whole genome shotgun (WGS) entry which is preliminary data.</text>
</comment>
<dbReference type="OrthoDB" id="201504at2759"/>
<dbReference type="InterPro" id="IPR010721">
    <property type="entry name" value="UstE-like"/>
</dbReference>
<feature type="transmembrane region" description="Helical" evidence="1">
    <location>
        <begin position="118"/>
        <end position="144"/>
    </location>
</feature>
<dbReference type="PROSITE" id="PS50244">
    <property type="entry name" value="S5A_REDUCTASE"/>
    <property type="match status" value="1"/>
</dbReference>
<dbReference type="Pfam" id="PF06966">
    <property type="entry name" value="DUF1295"/>
    <property type="match status" value="1"/>
</dbReference>